<accession>A0AC35GWU0</accession>
<evidence type="ECO:0000313" key="2">
    <source>
        <dbReference type="WBParaSite" id="PS1159_v2.g9375.t1"/>
    </source>
</evidence>
<protein>
    <submittedName>
        <fullName evidence="2">Thaumatin-like protein</fullName>
    </submittedName>
</protein>
<reference evidence="2" key="1">
    <citation type="submission" date="2022-11" db="UniProtKB">
        <authorList>
            <consortium name="WormBaseParasite"/>
        </authorList>
    </citation>
    <scope>IDENTIFICATION</scope>
</reference>
<evidence type="ECO:0000313" key="1">
    <source>
        <dbReference type="Proteomes" id="UP000887580"/>
    </source>
</evidence>
<name>A0AC35GWU0_9BILA</name>
<proteinExistence type="predicted"/>
<dbReference type="WBParaSite" id="PS1159_v2.g9375.t1">
    <property type="protein sequence ID" value="PS1159_v2.g9375.t1"/>
    <property type="gene ID" value="PS1159_v2.g9375"/>
</dbReference>
<sequence length="134" mass="14867">MANIRKIHVSTFLVVTIAIARQIKLKNNCQFPVWPGCFGRNDIPNGGGIKLETEQGYDLNVRDDWDSARIWARTGCDDSFNCETGGCGNEEKCNGRTGESGVTLAEFTLGRDIDHYDVSLVDGFNIQVIIRPND</sequence>
<dbReference type="Proteomes" id="UP000887580">
    <property type="component" value="Unplaced"/>
</dbReference>
<organism evidence="1 2">
    <name type="scientific">Panagrolaimus sp. PS1159</name>
    <dbReference type="NCBI Taxonomy" id="55785"/>
    <lineage>
        <taxon>Eukaryota</taxon>
        <taxon>Metazoa</taxon>
        <taxon>Ecdysozoa</taxon>
        <taxon>Nematoda</taxon>
        <taxon>Chromadorea</taxon>
        <taxon>Rhabditida</taxon>
        <taxon>Tylenchina</taxon>
        <taxon>Panagrolaimomorpha</taxon>
        <taxon>Panagrolaimoidea</taxon>
        <taxon>Panagrolaimidae</taxon>
        <taxon>Panagrolaimus</taxon>
    </lineage>
</organism>